<dbReference type="Proteomes" id="UP000095705">
    <property type="component" value="Plasmid pACMP1"/>
</dbReference>
<dbReference type="GO" id="GO:0003677">
    <property type="term" value="F:DNA binding"/>
    <property type="evidence" value="ECO:0007669"/>
    <property type="project" value="UniProtKB-KW"/>
</dbReference>
<dbReference type="GO" id="GO:0006310">
    <property type="term" value="P:DNA recombination"/>
    <property type="evidence" value="ECO:0007669"/>
    <property type="project" value="UniProtKB-KW"/>
</dbReference>
<dbReference type="PANTHER" id="PTHR34605:SF4">
    <property type="entry name" value="DNA ADENINE METHYLTRANSFERASE"/>
    <property type="match status" value="1"/>
</dbReference>
<dbReference type="PROSITE" id="PS51898">
    <property type="entry name" value="TYR_RECOMBINASE"/>
    <property type="match status" value="1"/>
</dbReference>
<evidence type="ECO:0000256" key="2">
    <source>
        <dbReference type="ARBA" id="ARBA00023172"/>
    </source>
</evidence>
<keyword evidence="2" id="KW-0233">DNA recombination</keyword>
<dbReference type="SUPFAM" id="SSF56349">
    <property type="entry name" value="DNA breaking-rejoining enzymes"/>
    <property type="match status" value="1"/>
</dbReference>
<evidence type="ECO:0000256" key="3">
    <source>
        <dbReference type="SAM" id="MobiDB-lite"/>
    </source>
</evidence>
<dbReference type="EMBL" id="MEHK01000005">
    <property type="protein sequence ID" value="OEJ21084.1"/>
    <property type="molecule type" value="Genomic_DNA"/>
</dbReference>
<dbReference type="InterPro" id="IPR010998">
    <property type="entry name" value="Integrase_recombinase_N"/>
</dbReference>
<gene>
    <name evidence="5" type="ORF">BGK67_34900</name>
</gene>
<dbReference type="InterPro" id="IPR002104">
    <property type="entry name" value="Integrase_catalytic"/>
</dbReference>
<protein>
    <recommendedName>
        <fullName evidence="4">Tyr recombinase domain-containing protein</fullName>
    </recommendedName>
</protein>
<proteinExistence type="predicted"/>
<dbReference type="Pfam" id="PF00589">
    <property type="entry name" value="Phage_integrase"/>
    <property type="match status" value="1"/>
</dbReference>
<feature type="domain" description="Tyr recombinase" evidence="4">
    <location>
        <begin position="166"/>
        <end position="378"/>
    </location>
</feature>
<reference evidence="5 6" key="1">
    <citation type="submission" date="2016-08" db="EMBL/GenBank/DDBJ databases">
        <title>The complete genome of Streptomyces subrutilus 10-1-1.</title>
        <authorList>
            <person name="Chen X."/>
        </authorList>
    </citation>
    <scope>NUCLEOTIDE SEQUENCE [LARGE SCALE GENOMIC DNA]</scope>
    <source>
        <strain evidence="5 6">10-1-1</strain>
        <plasmid evidence="6">pacmp1</plasmid>
    </source>
</reference>
<feature type="region of interest" description="Disordered" evidence="3">
    <location>
        <begin position="367"/>
        <end position="401"/>
    </location>
</feature>
<evidence type="ECO:0000313" key="5">
    <source>
        <dbReference type="EMBL" id="OEJ21084.1"/>
    </source>
</evidence>
<dbReference type="InterPro" id="IPR052925">
    <property type="entry name" value="Phage_Integrase-like_Recomb"/>
</dbReference>
<keyword evidence="6" id="KW-1185">Reference proteome</keyword>
<dbReference type="AlphaFoldDB" id="A0A1E5NXV7"/>
<comment type="caution">
    <text evidence="5">The sequence shown here is derived from an EMBL/GenBank/DDBJ whole genome shotgun (WGS) entry which is preliminary data.</text>
</comment>
<sequence>MAAVSVDAPDEKIIDAELVEDDLLPSRAAPASRPLVDLHTVLRPGQPIPTTADRGPVYAERDIRLSDATARALEEAEEDSGTRKDAVRRFERWCAERERVAHPCTTATFTEYGRHLMDQGLKVSTIKNYMSLIRTHQPVGKQPDNSLYLQLLRKYRAKSKRASRKKQAFPITLPYLIPMMAKAEKDGRPIGIRDAAMLAFGYRFLARSSEQVDLDIEDLTILDDRIVVWLAKDKTHQDEDQTIILHDREDLQLVARMRRWLAHLATHQITTGPLFRHLHPGGRPATGFRTDIATKRGDYLRAQTVNDRVKLWFRAAGLVTDGRPVSSQGLRAGGATDLAEAEATDEEIQDAGRWKKGSPIPRAVYVRPAQAARKDPFSKVPIHGSPSGELVPDQSEQQATG</sequence>
<dbReference type="Gene3D" id="1.10.443.10">
    <property type="entry name" value="Intergrase catalytic core"/>
    <property type="match status" value="1"/>
</dbReference>
<dbReference type="PANTHER" id="PTHR34605">
    <property type="entry name" value="PHAGE_INTEGRASE DOMAIN-CONTAINING PROTEIN"/>
    <property type="match status" value="1"/>
</dbReference>
<dbReference type="SUPFAM" id="SSF47823">
    <property type="entry name" value="lambda integrase-like, N-terminal domain"/>
    <property type="match status" value="1"/>
</dbReference>
<geneLocation type="plasmid" evidence="6">
    <name>pacmp1</name>
</geneLocation>
<dbReference type="InterPro" id="IPR011010">
    <property type="entry name" value="DNA_brk_join_enz"/>
</dbReference>
<evidence type="ECO:0000256" key="1">
    <source>
        <dbReference type="ARBA" id="ARBA00023125"/>
    </source>
</evidence>
<evidence type="ECO:0000313" key="6">
    <source>
        <dbReference type="Proteomes" id="UP000095705"/>
    </source>
</evidence>
<evidence type="ECO:0000259" key="4">
    <source>
        <dbReference type="PROSITE" id="PS51898"/>
    </source>
</evidence>
<name>A0A1E5NXV7_9ACTN</name>
<dbReference type="Gene3D" id="1.10.150.130">
    <property type="match status" value="1"/>
</dbReference>
<dbReference type="InterPro" id="IPR013762">
    <property type="entry name" value="Integrase-like_cat_sf"/>
</dbReference>
<accession>A0A1E5NXV7</accession>
<keyword evidence="5" id="KW-0614">Plasmid</keyword>
<dbReference type="GO" id="GO:0015074">
    <property type="term" value="P:DNA integration"/>
    <property type="evidence" value="ECO:0007669"/>
    <property type="project" value="InterPro"/>
</dbReference>
<keyword evidence="1" id="KW-0238">DNA-binding</keyword>
<organism evidence="5 6">
    <name type="scientific">Streptomyces subrutilus</name>
    <dbReference type="NCBI Taxonomy" id="36818"/>
    <lineage>
        <taxon>Bacteria</taxon>
        <taxon>Bacillati</taxon>
        <taxon>Actinomycetota</taxon>
        <taxon>Actinomycetes</taxon>
        <taxon>Kitasatosporales</taxon>
        <taxon>Streptomycetaceae</taxon>
        <taxon>Streptomyces</taxon>
    </lineage>
</organism>